<dbReference type="Proteomes" id="UP000053961">
    <property type="component" value="Unassembled WGS sequence"/>
</dbReference>
<dbReference type="AlphaFoldDB" id="A0A101FWB9"/>
<accession>A0A101FWB9</accession>
<comment type="caution">
    <text evidence="4">The sequence shown here is derived from an EMBL/GenBank/DDBJ whole genome shotgun (WGS) entry which is preliminary data.</text>
</comment>
<organism evidence="4 7">
    <name type="scientific">Methanothrix harundinacea</name>
    <dbReference type="NCBI Taxonomy" id="301375"/>
    <lineage>
        <taxon>Archaea</taxon>
        <taxon>Methanobacteriati</taxon>
        <taxon>Methanobacteriota</taxon>
        <taxon>Stenosarchaea group</taxon>
        <taxon>Methanomicrobia</taxon>
        <taxon>Methanotrichales</taxon>
        <taxon>Methanotrichaceae</taxon>
        <taxon>Methanothrix</taxon>
    </lineage>
</organism>
<gene>
    <name evidence="4" type="ORF">XD72_0125</name>
    <name evidence="5" type="ORF">XE07_0636</name>
</gene>
<protein>
    <submittedName>
        <fullName evidence="4">Tetrahydromethanopterin S-methyltransferase, subunit A, putative</fullName>
    </submittedName>
</protein>
<dbReference type="PATRIC" id="fig|301375.6.peg.1546"/>
<reference evidence="6 7" key="2">
    <citation type="journal article" date="2015" name="MBio">
        <title>Genome-Resolved Metagenomic Analysis Reveals Roles for Candidate Phyla and Other Microbial Community Members in Biogeochemical Transformations in Oil Reservoirs.</title>
        <authorList>
            <person name="Hu P."/>
            <person name="Tom L."/>
            <person name="Singh A."/>
            <person name="Thomas B.C."/>
            <person name="Baker B.J."/>
            <person name="Piceno Y.M."/>
            <person name="Andersen G.L."/>
            <person name="Banfield J.F."/>
        </authorList>
    </citation>
    <scope>NUCLEOTIDE SEQUENCE [LARGE SCALE GENOMIC DNA]</scope>
    <source>
        <strain evidence="4">57_489</strain>
    </source>
</reference>
<evidence type="ECO:0000313" key="6">
    <source>
        <dbReference type="Proteomes" id="UP000053961"/>
    </source>
</evidence>
<feature type="region of interest" description="Disordered" evidence="3">
    <location>
        <begin position="1"/>
        <end position="29"/>
    </location>
</feature>
<dbReference type="GO" id="GO:0008168">
    <property type="term" value="F:methyltransferase activity"/>
    <property type="evidence" value="ECO:0007669"/>
    <property type="project" value="UniProtKB-KW"/>
</dbReference>
<dbReference type="EMBL" id="LGHB01000005">
    <property type="protein sequence ID" value="KUK97065.1"/>
    <property type="molecule type" value="Genomic_DNA"/>
</dbReference>
<keyword evidence="1 4" id="KW-0489">Methyltransferase</keyword>
<dbReference type="Proteomes" id="UP000057043">
    <property type="component" value="Unassembled WGS sequence"/>
</dbReference>
<name>A0A101FWB9_9EURY</name>
<reference evidence="5" key="1">
    <citation type="journal article" date="2015" name="MBio">
        <title>Genome-resolved metagenomic analysis reveals roles for candidate phyla and other microbial community members in biogeochemical transformations in oil reservoirs.</title>
        <authorList>
            <person name="Hu P."/>
            <person name="Tom L."/>
            <person name="Singh A."/>
            <person name="Thomas B.C."/>
            <person name="Baker B.J."/>
            <person name="Piceno Y.M."/>
            <person name="Andersen G.L."/>
            <person name="Banfield J.F."/>
        </authorList>
    </citation>
    <scope>NUCLEOTIDE SEQUENCE [LARGE SCALE GENOMIC DNA]</scope>
    <source>
        <strain evidence="5">56_747</strain>
    </source>
</reference>
<keyword evidence="2 4" id="KW-0808">Transferase</keyword>
<dbReference type="Pfam" id="PF04208">
    <property type="entry name" value="MtrA"/>
    <property type="match status" value="1"/>
</dbReference>
<dbReference type="EMBL" id="LGFT01000002">
    <property type="protein sequence ID" value="KUK45482.1"/>
    <property type="molecule type" value="Genomic_DNA"/>
</dbReference>
<evidence type="ECO:0000313" key="7">
    <source>
        <dbReference type="Proteomes" id="UP000057043"/>
    </source>
</evidence>
<evidence type="ECO:0000256" key="1">
    <source>
        <dbReference type="ARBA" id="ARBA00022603"/>
    </source>
</evidence>
<dbReference type="GO" id="GO:0032259">
    <property type="term" value="P:methylation"/>
    <property type="evidence" value="ECO:0007669"/>
    <property type="project" value="UniProtKB-KW"/>
</dbReference>
<evidence type="ECO:0000256" key="3">
    <source>
        <dbReference type="SAM" id="MobiDB-lite"/>
    </source>
</evidence>
<evidence type="ECO:0000256" key="2">
    <source>
        <dbReference type="ARBA" id="ARBA00022679"/>
    </source>
</evidence>
<dbReference type="NCBIfam" id="NF002126">
    <property type="entry name" value="PRK00964.1-4"/>
    <property type="match status" value="1"/>
</dbReference>
<evidence type="ECO:0000313" key="4">
    <source>
        <dbReference type="EMBL" id="KUK45482.1"/>
    </source>
</evidence>
<proteinExistence type="predicted"/>
<evidence type="ECO:0000313" key="5">
    <source>
        <dbReference type="EMBL" id="KUK97065.1"/>
    </source>
</evidence>
<sequence>MMTGEDSVSSNRDDHAEDDQNLPSDLQNWPPIRGDYRLEDLGSQIAVVTLASNLRARGAAIYGPCKTENLGVEKVVANLISNPNLRFLLVCGAESKGHLPGDSILALHRNGIDGEGRILGSKGAIPFIENLSKEAIERFQQQVEVIDRIGLVDEGEIEEIVRKYRSLSEPFPEPPMVVVKRKPRRAMDVAEGSSGDAIFGEGVVLDASNWMVAEEGEGSAPS</sequence>
<feature type="compositionally biased region" description="Polar residues" evidence="3">
    <location>
        <begin position="1"/>
        <end position="10"/>
    </location>
</feature>
<dbReference type="InterPro" id="IPR030688">
    <property type="entry name" value="MeTrfase_MtrA/MtxA"/>
</dbReference>